<reference evidence="7 8" key="1">
    <citation type="journal article" date="2023" name="Hortic Res">
        <title>Pangenome of water caltrop reveals structural variations and asymmetric subgenome divergence after allopolyploidization.</title>
        <authorList>
            <person name="Zhang X."/>
            <person name="Chen Y."/>
            <person name="Wang L."/>
            <person name="Yuan Y."/>
            <person name="Fang M."/>
            <person name="Shi L."/>
            <person name="Lu R."/>
            <person name="Comes H.P."/>
            <person name="Ma Y."/>
            <person name="Chen Y."/>
            <person name="Huang G."/>
            <person name="Zhou Y."/>
            <person name="Zheng Z."/>
            <person name="Qiu Y."/>
        </authorList>
    </citation>
    <scope>NUCLEOTIDE SEQUENCE [LARGE SCALE GENOMIC DNA]</scope>
    <source>
        <tissue evidence="7">Roots</tissue>
    </source>
</reference>
<evidence type="ECO:0000256" key="3">
    <source>
        <dbReference type="ARBA" id="ARBA00023125"/>
    </source>
</evidence>
<keyword evidence="8" id="KW-1185">Reference proteome</keyword>
<comment type="subcellular location">
    <subcellularLocation>
        <location evidence="1">Nucleus</location>
    </subcellularLocation>
</comment>
<keyword evidence="2" id="KW-0805">Transcription regulation</keyword>
<gene>
    <name evidence="7" type="ORF">SAY87_021140</name>
</gene>
<dbReference type="CDD" id="cd00266">
    <property type="entry name" value="MADS_SRF_like"/>
    <property type="match status" value="1"/>
</dbReference>
<accession>A0AAN7PP79</accession>
<dbReference type="GO" id="GO:0045944">
    <property type="term" value="P:positive regulation of transcription by RNA polymerase II"/>
    <property type="evidence" value="ECO:0007669"/>
    <property type="project" value="InterPro"/>
</dbReference>
<dbReference type="PRINTS" id="PR00404">
    <property type="entry name" value="MADSDOMAIN"/>
</dbReference>
<dbReference type="GO" id="GO:0005634">
    <property type="term" value="C:nucleus"/>
    <property type="evidence" value="ECO:0007669"/>
    <property type="project" value="UniProtKB-SubCell"/>
</dbReference>
<dbReference type="Pfam" id="PF00319">
    <property type="entry name" value="SRF-TF"/>
    <property type="match status" value="1"/>
</dbReference>
<dbReference type="SUPFAM" id="SSF55455">
    <property type="entry name" value="SRF-like"/>
    <property type="match status" value="1"/>
</dbReference>
<dbReference type="SMART" id="SM00432">
    <property type="entry name" value="MADS"/>
    <property type="match status" value="1"/>
</dbReference>
<dbReference type="EMBL" id="JAXIOK010000016">
    <property type="protein sequence ID" value="KAK4752342.1"/>
    <property type="molecule type" value="Genomic_DNA"/>
</dbReference>
<dbReference type="InterPro" id="IPR002100">
    <property type="entry name" value="TF_MADSbox"/>
</dbReference>
<evidence type="ECO:0000259" key="6">
    <source>
        <dbReference type="PROSITE" id="PS50066"/>
    </source>
</evidence>
<protein>
    <recommendedName>
        <fullName evidence="6">MADS-box domain-containing protein</fullName>
    </recommendedName>
</protein>
<dbReference type="Proteomes" id="UP001345219">
    <property type="component" value="Chromosome 16"/>
</dbReference>
<dbReference type="InterPro" id="IPR036879">
    <property type="entry name" value="TF_MADSbox_sf"/>
</dbReference>
<name>A0AAN7PP79_9MYRT</name>
<dbReference type="GO" id="GO:0046983">
    <property type="term" value="F:protein dimerization activity"/>
    <property type="evidence" value="ECO:0007669"/>
    <property type="project" value="InterPro"/>
</dbReference>
<feature type="domain" description="MADS-box" evidence="6">
    <location>
        <begin position="15"/>
        <end position="64"/>
    </location>
</feature>
<dbReference type="PROSITE" id="PS50066">
    <property type="entry name" value="MADS_BOX_2"/>
    <property type="match status" value="1"/>
</dbReference>
<comment type="caution">
    <text evidence="7">The sequence shown here is derived from an EMBL/GenBank/DDBJ whole genome shotgun (WGS) entry which is preliminary data.</text>
</comment>
<dbReference type="InterPro" id="IPR033897">
    <property type="entry name" value="SRF-like_MADS-box"/>
</dbReference>
<dbReference type="GO" id="GO:0000981">
    <property type="term" value="F:DNA-binding transcription factor activity, RNA polymerase II-specific"/>
    <property type="evidence" value="ECO:0007669"/>
    <property type="project" value="InterPro"/>
</dbReference>
<evidence type="ECO:0000313" key="7">
    <source>
        <dbReference type="EMBL" id="KAK4752342.1"/>
    </source>
</evidence>
<evidence type="ECO:0000256" key="2">
    <source>
        <dbReference type="ARBA" id="ARBA00023015"/>
    </source>
</evidence>
<dbReference type="AlphaFoldDB" id="A0AAN7PP79"/>
<evidence type="ECO:0000256" key="4">
    <source>
        <dbReference type="ARBA" id="ARBA00023163"/>
    </source>
</evidence>
<proteinExistence type="predicted"/>
<keyword evidence="3" id="KW-0238">DNA-binding</keyword>
<keyword evidence="4" id="KW-0804">Transcription</keyword>
<dbReference type="GO" id="GO:0000978">
    <property type="term" value="F:RNA polymerase II cis-regulatory region sequence-specific DNA binding"/>
    <property type="evidence" value="ECO:0007669"/>
    <property type="project" value="TreeGrafter"/>
</dbReference>
<evidence type="ECO:0000256" key="5">
    <source>
        <dbReference type="ARBA" id="ARBA00023242"/>
    </source>
</evidence>
<dbReference type="PANTHER" id="PTHR11945">
    <property type="entry name" value="MADS BOX PROTEIN"/>
    <property type="match status" value="1"/>
</dbReference>
<evidence type="ECO:0000313" key="8">
    <source>
        <dbReference type="Proteomes" id="UP001345219"/>
    </source>
</evidence>
<dbReference type="PANTHER" id="PTHR11945:SF387">
    <property type="entry name" value="AGAMOUS-LIKE MADS-BOX PROTEIN AGL80"/>
    <property type="match status" value="1"/>
</dbReference>
<organism evidence="7 8">
    <name type="scientific">Trapa incisa</name>
    <dbReference type="NCBI Taxonomy" id="236973"/>
    <lineage>
        <taxon>Eukaryota</taxon>
        <taxon>Viridiplantae</taxon>
        <taxon>Streptophyta</taxon>
        <taxon>Embryophyta</taxon>
        <taxon>Tracheophyta</taxon>
        <taxon>Spermatophyta</taxon>
        <taxon>Magnoliopsida</taxon>
        <taxon>eudicotyledons</taxon>
        <taxon>Gunneridae</taxon>
        <taxon>Pentapetalae</taxon>
        <taxon>rosids</taxon>
        <taxon>malvids</taxon>
        <taxon>Myrtales</taxon>
        <taxon>Lythraceae</taxon>
        <taxon>Trapa</taxon>
    </lineage>
</organism>
<evidence type="ECO:0000256" key="1">
    <source>
        <dbReference type="ARBA" id="ARBA00004123"/>
    </source>
</evidence>
<keyword evidence="5" id="KW-0539">Nucleus</keyword>
<dbReference type="Gene3D" id="3.40.1810.10">
    <property type="entry name" value="Transcription factor, MADS-box"/>
    <property type="match status" value="1"/>
</dbReference>
<sequence length="257" mass="30108">MARYIQSLLSQLLTVPRGEVQLEYIRSPRRRKATYMKRKKGLLKKIYELSTLCDVHACAVVYHSDYDAKPEVWPSLEKANPVIERYRSLPEIYRQRTTMDQEAYLTDRILKGEERLKKIKVENWETEMEDLIYEALERPEPSLQGITDPTAQGDVLFMAEKILKRINADRPVVDFSSYYQQQPYLYSHDPRDEATRVVMSAGVARTSPPPPNADGLPNPPWYMQQMVNPSESLQVAPAYPQYPRQPEYPPYWETRRH</sequence>